<dbReference type="AlphaFoldDB" id="A0A0G1Q9N5"/>
<keyword evidence="3" id="KW-0645">Protease</keyword>
<evidence type="ECO:0000256" key="7">
    <source>
        <dbReference type="ARBA" id="ARBA00022989"/>
    </source>
</evidence>
<evidence type="ECO:0000256" key="4">
    <source>
        <dbReference type="ARBA" id="ARBA00022692"/>
    </source>
</evidence>
<evidence type="ECO:0000256" key="1">
    <source>
        <dbReference type="ARBA" id="ARBA00006139"/>
    </source>
</evidence>
<evidence type="ECO:0000256" key="5">
    <source>
        <dbReference type="ARBA" id="ARBA00022750"/>
    </source>
</evidence>
<keyword evidence="2" id="KW-1003">Cell membrane</keyword>
<dbReference type="GO" id="GO:0006508">
    <property type="term" value="P:proteolysis"/>
    <property type="evidence" value="ECO:0007669"/>
    <property type="project" value="UniProtKB-KW"/>
</dbReference>
<evidence type="ECO:0000313" key="11">
    <source>
        <dbReference type="EMBL" id="KKU41532.1"/>
    </source>
</evidence>
<sequence>MQENAHTRTLSPWIVSGISLVVGIIVLLDEIAKWHIIQKLPINGEFFEWSFFTIGLHKNFGIAFDIPFTPVATISVSAILGILLLKIILKHFSCTPLISLAAIMIVLGASGNLYDRIAYGFTVDYLLFFDTSALNISDFIIVSGALLLIFASRTKKSIDK</sequence>
<evidence type="ECO:0000256" key="2">
    <source>
        <dbReference type="ARBA" id="ARBA00022475"/>
    </source>
</evidence>
<keyword evidence="8 10" id="KW-0472">Membrane</keyword>
<feature type="transmembrane region" description="Helical" evidence="10">
    <location>
        <begin position="12"/>
        <end position="28"/>
    </location>
</feature>
<dbReference type="GO" id="GO:0016020">
    <property type="term" value="C:membrane"/>
    <property type="evidence" value="ECO:0007669"/>
    <property type="project" value="InterPro"/>
</dbReference>
<proteinExistence type="inferred from homology"/>
<feature type="transmembrane region" description="Helical" evidence="10">
    <location>
        <begin position="97"/>
        <end position="114"/>
    </location>
</feature>
<protein>
    <submittedName>
        <fullName evidence="11">Lipoprotein signal peptidase</fullName>
    </submittedName>
</protein>
<keyword evidence="4 10" id="KW-0812">Transmembrane</keyword>
<dbReference type="PRINTS" id="PR00781">
    <property type="entry name" value="LIPOSIGPTASE"/>
</dbReference>
<evidence type="ECO:0000256" key="9">
    <source>
        <dbReference type="RuleBase" id="RU004181"/>
    </source>
</evidence>
<keyword evidence="5" id="KW-0064">Aspartyl protease</keyword>
<comment type="caution">
    <text evidence="11">The sequence shown here is derived from an EMBL/GenBank/DDBJ whole genome shotgun (WGS) entry which is preliminary data.</text>
</comment>
<comment type="similarity">
    <text evidence="1 9">Belongs to the peptidase A8 family.</text>
</comment>
<feature type="transmembrane region" description="Helical" evidence="10">
    <location>
        <begin position="126"/>
        <end position="151"/>
    </location>
</feature>
<dbReference type="PANTHER" id="PTHR33695">
    <property type="entry name" value="LIPOPROTEIN SIGNAL PEPTIDASE"/>
    <property type="match status" value="1"/>
</dbReference>
<dbReference type="EMBL" id="LCMS01000003">
    <property type="protein sequence ID" value="KKU41532.1"/>
    <property type="molecule type" value="Genomic_DNA"/>
</dbReference>
<name>A0A0G1Q9N5_9BACT</name>
<evidence type="ECO:0000256" key="3">
    <source>
        <dbReference type="ARBA" id="ARBA00022670"/>
    </source>
</evidence>
<reference evidence="11 12" key="1">
    <citation type="journal article" date="2015" name="Nature">
        <title>rRNA introns, odd ribosomes, and small enigmatic genomes across a large radiation of phyla.</title>
        <authorList>
            <person name="Brown C.T."/>
            <person name="Hug L.A."/>
            <person name="Thomas B.C."/>
            <person name="Sharon I."/>
            <person name="Castelle C.J."/>
            <person name="Singh A."/>
            <person name="Wilkins M.J."/>
            <person name="Williams K.H."/>
            <person name="Banfield J.F."/>
        </authorList>
    </citation>
    <scope>NUCLEOTIDE SEQUENCE [LARGE SCALE GENOMIC DNA]</scope>
</reference>
<evidence type="ECO:0000256" key="8">
    <source>
        <dbReference type="ARBA" id="ARBA00023136"/>
    </source>
</evidence>
<keyword evidence="11" id="KW-0449">Lipoprotein</keyword>
<evidence type="ECO:0000256" key="10">
    <source>
        <dbReference type="SAM" id="Phobius"/>
    </source>
</evidence>
<gene>
    <name evidence="11" type="ORF">UX57_C0003G0032</name>
</gene>
<keyword evidence="7 10" id="KW-1133">Transmembrane helix</keyword>
<evidence type="ECO:0000256" key="6">
    <source>
        <dbReference type="ARBA" id="ARBA00022801"/>
    </source>
</evidence>
<dbReference type="Proteomes" id="UP000034795">
    <property type="component" value="Unassembled WGS sequence"/>
</dbReference>
<dbReference type="STRING" id="1618994.UX57_C0003G0032"/>
<keyword evidence="6" id="KW-0378">Hydrolase</keyword>
<dbReference type="GO" id="GO:0004190">
    <property type="term" value="F:aspartic-type endopeptidase activity"/>
    <property type="evidence" value="ECO:0007669"/>
    <property type="project" value="UniProtKB-KW"/>
</dbReference>
<accession>A0A0G1Q9N5</accession>
<organism evidence="11 12">
    <name type="scientific">Candidatus Uhrbacteria bacterium GW2011_GWE2_46_68</name>
    <dbReference type="NCBI Taxonomy" id="1618994"/>
    <lineage>
        <taxon>Bacteria</taxon>
        <taxon>Candidatus Uhriibacteriota</taxon>
    </lineage>
</organism>
<dbReference type="Pfam" id="PF01252">
    <property type="entry name" value="Peptidase_A8"/>
    <property type="match status" value="1"/>
</dbReference>
<dbReference type="PANTHER" id="PTHR33695:SF1">
    <property type="entry name" value="LIPOPROTEIN SIGNAL PEPTIDASE"/>
    <property type="match status" value="1"/>
</dbReference>
<feature type="transmembrane region" description="Helical" evidence="10">
    <location>
        <begin position="66"/>
        <end position="85"/>
    </location>
</feature>
<evidence type="ECO:0000313" key="12">
    <source>
        <dbReference type="Proteomes" id="UP000034795"/>
    </source>
</evidence>
<dbReference type="InterPro" id="IPR001872">
    <property type="entry name" value="Peptidase_A8"/>
</dbReference>